<keyword evidence="1" id="KW-0808">Transferase</keyword>
<accession>A0A834XBJ6</accession>
<reference evidence="1" key="1">
    <citation type="submission" date="2020-09" db="EMBL/GenBank/DDBJ databases">
        <title>Genome-Enabled Discovery of Anthraquinone Biosynthesis in Senna tora.</title>
        <authorList>
            <person name="Kang S.-H."/>
            <person name="Pandey R.P."/>
            <person name="Lee C.-M."/>
            <person name="Sim J.-S."/>
            <person name="Jeong J.-T."/>
            <person name="Choi B.-S."/>
            <person name="Jung M."/>
            <person name="Ginzburg D."/>
            <person name="Zhao K."/>
            <person name="Won S.Y."/>
            <person name="Oh T.-J."/>
            <person name="Yu Y."/>
            <person name="Kim N.-H."/>
            <person name="Lee O.R."/>
            <person name="Lee T.-H."/>
            <person name="Bashyal P."/>
            <person name="Kim T.-S."/>
            <person name="Lee W.-H."/>
            <person name="Kawkins C."/>
            <person name="Kim C.-K."/>
            <person name="Kim J.S."/>
            <person name="Ahn B.O."/>
            <person name="Rhee S.Y."/>
            <person name="Sohng J.K."/>
        </authorList>
    </citation>
    <scope>NUCLEOTIDE SEQUENCE</scope>
    <source>
        <tissue evidence="1">Leaf</tissue>
    </source>
</reference>
<keyword evidence="1" id="KW-0548">Nucleotidyltransferase</keyword>
<sequence>MSPSSQTEFKKVYNASPLWKKLQKNVHIVTDNLKWRVGNGESIWLSDKNWVQPDHQIQECQFAKMVWFGSSLMIRTDQINQSSIIDWIDCQLNQAIQQKDDLMESLVKHAIIICWSIYAQRNQVIFQNAKKDPLKAIHRVVQVSQKMSMAVNLHKDFFLLPPGSKWHQQNSSCSWK</sequence>
<dbReference type="GO" id="GO:0003964">
    <property type="term" value="F:RNA-directed DNA polymerase activity"/>
    <property type="evidence" value="ECO:0007669"/>
    <property type="project" value="UniProtKB-KW"/>
</dbReference>
<evidence type="ECO:0000313" key="2">
    <source>
        <dbReference type="Proteomes" id="UP000634136"/>
    </source>
</evidence>
<protein>
    <submittedName>
        <fullName evidence="1">Reverse transcriptase</fullName>
    </submittedName>
</protein>
<dbReference type="Proteomes" id="UP000634136">
    <property type="component" value="Unassembled WGS sequence"/>
</dbReference>
<keyword evidence="2" id="KW-1185">Reference proteome</keyword>
<keyword evidence="1" id="KW-0695">RNA-directed DNA polymerase</keyword>
<organism evidence="1 2">
    <name type="scientific">Senna tora</name>
    <dbReference type="NCBI Taxonomy" id="362788"/>
    <lineage>
        <taxon>Eukaryota</taxon>
        <taxon>Viridiplantae</taxon>
        <taxon>Streptophyta</taxon>
        <taxon>Embryophyta</taxon>
        <taxon>Tracheophyta</taxon>
        <taxon>Spermatophyta</taxon>
        <taxon>Magnoliopsida</taxon>
        <taxon>eudicotyledons</taxon>
        <taxon>Gunneridae</taxon>
        <taxon>Pentapetalae</taxon>
        <taxon>rosids</taxon>
        <taxon>fabids</taxon>
        <taxon>Fabales</taxon>
        <taxon>Fabaceae</taxon>
        <taxon>Caesalpinioideae</taxon>
        <taxon>Cassia clade</taxon>
        <taxon>Senna</taxon>
    </lineage>
</organism>
<proteinExistence type="predicted"/>
<comment type="caution">
    <text evidence="1">The sequence shown here is derived from an EMBL/GenBank/DDBJ whole genome shotgun (WGS) entry which is preliminary data.</text>
</comment>
<dbReference type="AlphaFoldDB" id="A0A834XBJ6"/>
<dbReference type="OrthoDB" id="1938430at2759"/>
<gene>
    <name evidence="1" type="ORF">G2W53_003621</name>
</gene>
<dbReference type="EMBL" id="JAAIUW010000002">
    <property type="protein sequence ID" value="KAF7841323.1"/>
    <property type="molecule type" value="Genomic_DNA"/>
</dbReference>
<evidence type="ECO:0000313" key="1">
    <source>
        <dbReference type="EMBL" id="KAF7841323.1"/>
    </source>
</evidence>
<name>A0A834XBJ6_9FABA</name>